<reference evidence="6" key="1">
    <citation type="submission" date="2016-02" db="EMBL/GenBank/DDBJ databases">
        <title>Genomic sequence of a clinical Staphylococcus hominis isolate.</title>
        <authorList>
            <person name="McClure J.M."/>
            <person name="Zhang K."/>
        </authorList>
    </citation>
    <scope>NUCLEOTIDE SEQUENCE</scope>
    <source>
        <strain evidence="6">C34847</strain>
    </source>
</reference>
<evidence type="ECO:0000256" key="4">
    <source>
        <dbReference type="RuleBase" id="RU000481"/>
    </source>
</evidence>
<evidence type="ECO:0000313" key="8">
    <source>
        <dbReference type="Proteomes" id="UP000665944"/>
    </source>
</evidence>
<dbReference type="InterPro" id="IPR015422">
    <property type="entry name" value="PyrdxlP-dep_Trfase_small"/>
</dbReference>
<evidence type="ECO:0000259" key="5">
    <source>
        <dbReference type="Pfam" id="PF00155"/>
    </source>
</evidence>
<dbReference type="EMBL" id="JAGHKT020000005">
    <property type="protein sequence ID" value="MCM5672263.1"/>
    <property type="molecule type" value="Genomic_DNA"/>
</dbReference>
<organism evidence="6">
    <name type="scientific">Staphylococcus hominis</name>
    <dbReference type="NCBI Taxonomy" id="1290"/>
    <lineage>
        <taxon>Bacteria</taxon>
        <taxon>Bacillati</taxon>
        <taxon>Bacillota</taxon>
        <taxon>Bacilli</taxon>
        <taxon>Bacillales</taxon>
        <taxon>Staphylococcaceae</taxon>
        <taxon>Staphylococcus</taxon>
    </lineage>
</organism>
<dbReference type="CDD" id="cd00609">
    <property type="entry name" value="AAT_like"/>
    <property type="match status" value="1"/>
</dbReference>
<dbReference type="GO" id="GO:0008483">
    <property type="term" value="F:transaminase activity"/>
    <property type="evidence" value="ECO:0007669"/>
    <property type="project" value="UniProtKB-KW"/>
</dbReference>
<comment type="similarity">
    <text evidence="4">Belongs to the class-I pyridoxal-phosphate-dependent aminotransferase family.</text>
</comment>
<evidence type="ECO:0000256" key="1">
    <source>
        <dbReference type="ARBA" id="ARBA00001933"/>
    </source>
</evidence>
<dbReference type="EMBL" id="CP014567">
    <property type="protein sequence ID" value="AVI06485.1"/>
    <property type="molecule type" value="Genomic_DNA"/>
</dbReference>
<dbReference type="Pfam" id="PF00155">
    <property type="entry name" value="Aminotran_1_2"/>
    <property type="match status" value="1"/>
</dbReference>
<sequence length="389" mass="43538">MVISKRLAAIPDSYFGKTMGRKVEHGPLPLINMAVGIPDGETPEGIIEHFSEAIRIPENQKYGAFHGKESFKEAIVNFYQRQYNVTLDKEDEVCILYGTKNGLVALPTCVVNPGENVLLPDPGYTDYLAGVMLADANPVPLNLDPPDYLPNWDNVDKRVLDNTTLVYLTYPNNPTGSTATKEVFDEAIERFKGTNTKIVHDFAYSAFGFDAKNPSILASEHGKDVAIEIFSLSKGYNMSGFRVGFAVGNKDMIQALKKYQTHTNAGMFGALQDAATYALNHYDEFLEEQNETFKRRRDKFEAKLSEAHLPFVHSKGGIYSWLRTPPGYDSETFEQYLLKEKSILVAPGIPFGENGKHYVRISLALDDKWLEEAASRLIDLADMYKAKHS</sequence>
<keyword evidence="3 4" id="KW-0808">Transferase</keyword>
<dbReference type="PROSITE" id="PS00105">
    <property type="entry name" value="AA_TRANSFER_CLASS_1"/>
    <property type="match status" value="1"/>
</dbReference>
<dbReference type="GO" id="GO:0030170">
    <property type="term" value="F:pyridoxal phosphate binding"/>
    <property type="evidence" value="ECO:0007669"/>
    <property type="project" value="InterPro"/>
</dbReference>
<dbReference type="Gene3D" id="3.90.1150.10">
    <property type="entry name" value="Aspartate Aminotransferase, domain 1"/>
    <property type="match status" value="1"/>
</dbReference>
<dbReference type="PANTHER" id="PTHR42832:SF3">
    <property type="entry name" value="L-GLUTAMINE--4-(METHYLSULFANYL)-2-OXOBUTANOATE AMINOTRANSFERASE"/>
    <property type="match status" value="1"/>
</dbReference>
<dbReference type="Proteomes" id="UP000665944">
    <property type="component" value="Unassembled WGS sequence"/>
</dbReference>
<evidence type="ECO:0000256" key="3">
    <source>
        <dbReference type="ARBA" id="ARBA00022679"/>
    </source>
</evidence>
<accession>A0A3S7GVP4</accession>
<dbReference type="AlphaFoldDB" id="A0A3S7GVP4"/>
<evidence type="ECO:0000313" key="6">
    <source>
        <dbReference type="EMBL" id="AVI06485.1"/>
    </source>
</evidence>
<evidence type="ECO:0000313" key="7">
    <source>
        <dbReference type="EMBL" id="MCM5672263.1"/>
    </source>
</evidence>
<dbReference type="InterPro" id="IPR050881">
    <property type="entry name" value="LL-DAP_aminotransferase"/>
</dbReference>
<dbReference type="InterPro" id="IPR015424">
    <property type="entry name" value="PyrdxlP-dep_Trfase"/>
</dbReference>
<comment type="cofactor">
    <cofactor evidence="1 4">
        <name>pyridoxal 5'-phosphate</name>
        <dbReference type="ChEBI" id="CHEBI:597326"/>
    </cofactor>
</comment>
<dbReference type="PANTHER" id="PTHR42832">
    <property type="entry name" value="AMINO ACID AMINOTRANSFERASE"/>
    <property type="match status" value="1"/>
</dbReference>
<dbReference type="InterPro" id="IPR015421">
    <property type="entry name" value="PyrdxlP-dep_Trfase_major"/>
</dbReference>
<proteinExistence type="inferred from homology"/>
<keyword evidence="8" id="KW-1185">Reference proteome</keyword>
<evidence type="ECO:0000256" key="2">
    <source>
        <dbReference type="ARBA" id="ARBA00022576"/>
    </source>
</evidence>
<keyword evidence="2 4" id="KW-0032">Aminotransferase</keyword>
<dbReference type="SUPFAM" id="SSF53383">
    <property type="entry name" value="PLP-dependent transferases"/>
    <property type="match status" value="1"/>
</dbReference>
<dbReference type="InterPro" id="IPR004838">
    <property type="entry name" value="NHTrfase_class1_PyrdxlP-BS"/>
</dbReference>
<name>A0A3S7GVP4_STAHO</name>
<reference evidence="7 8" key="2">
    <citation type="submission" date="2022-06" db="EMBL/GenBank/DDBJ databases">
        <title>Staphylococcus hominis ShoR14 genome sequence.</title>
        <authorList>
            <person name="Yeo C.C."/>
            <person name="Chew C.H."/>
            <person name="Che Hamzah A.M."/>
            <person name="Al-Trad E.I."/>
        </authorList>
    </citation>
    <scope>NUCLEOTIDE SEQUENCE [LARGE SCALE GENOMIC DNA]</scope>
    <source>
        <strain evidence="7 8">ShoR14</strain>
    </source>
</reference>
<gene>
    <name evidence="6" type="ORF">AZE34_06845</name>
    <name evidence="7" type="ORF">J7T32_005700</name>
</gene>
<dbReference type="EC" id="2.6.1.-" evidence="4"/>
<dbReference type="RefSeq" id="WP_017175090.1">
    <property type="nucleotide sequence ID" value="NZ_CABMJU010000005.1"/>
</dbReference>
<dbReference type="InterPro" id="IPR004839">
    <property type="entry name" value="Aminotransferase_I/II_large"/>
</dbReference>
<feature type="domain" description="Aminotransferase class I/classII large" evidence="5">
    <location>
        <begin position="30"/>
        <end position="377"/>
    </location>
</feature>
<dbReference type="Gene3D" id="3.40.640.10">
    <property type="entry name" value="Type I PLP-dependent aspartate aminotransferase-like (Major domain)"/>
    <property type="match status" value="1"/>
</dbReference>
<protein>
    <recommendedName>
        <fullName evidence="4">Aminotransferase</fullName>
        <ecNumber evidence="4">2.6.1.-</ecNumber>
    </recommendedName>
</protein>